<sequence length="239" mass="26333">MSEAILYLIPTTLADQTAAQVLSPQVLDVVANTDCFLVENLRTARRFISGLKLGKVIDSLHFQELHKDTPDEDWQPFAHQKMLQEGQNIGIISEAGCPGVADPGAKAVAWAHRNGLRVVPLVGPSSILLALMGSGFNGQSFCFHGYLPIEAQARAKFIKQMEKEMVQTGRTQLFMETPYRNKKLLEDVLQQASPNTLLSVAAGITSEQEIIQTKTVAQWRKTTLNIDKIPAIFSFGKTV</sequence>
<reference evidence="7 8" key="1">
    <citation type="submission" date="2016-10" db="EMBL/GenBank/DDBJ databases">
        <authorList>
            <person name="de Groot N.N."/>
        </authorList>
    </citation>
    <scope>NUCLEOTIDE SEQUENCE [LARGE SCALE GENOMIC DNA]</scope>
    <source>
        <strain evidence="7 8">DSM 6793</strain>
    </source>
</reference>
<keyword evidence="1" id="KW-0963">Cytoplasm</keyword>
<dbReference type="OrthoDB" id="7061662at2"/>
<dbReference type="InterPro" id="IPR000878">
    <property type="entry name" value="4pyrrol_Mease"/>
</dbReference>
<dbReference type="CDD" id="cd11649">
    <property type="entry name" value="RsmI_like"/>
    <property type="match status" value="1"/>
</dbReference>
<dbReference type="InterPro" id="IPR014776">
    <property type="entry name" value="4pyrrole_Mease_sub2"/>
</dbReference>
<evidence type="ECO:0000256" key="5">
    <source>
        <dbReference type="ARBA" id="ARBA00022691"/>
    </source>
</evidence>
<keyword evidence="3 7" id="KW-0489">Methyltransferase</keyword>
<evidence type="ECO:0000313" key="8">
    <source>
        <dbReference type="Proteomes" id="UP000199514"/>
    </source>
</evidence>
<dbReference type="Pfam" id="PF00590">
    <property type="entry name" value="TP_methylase"/>
    <property type="match status" value="1"/>
</dbReference>
<evidence type="ECO:0000256" key="2">
    <source>
        <dbReference type="ARBA" id="ARBA00022552"/>
    </source>
</evidence>
<keyword evidence="4 7" id="KW-0808">Transferase</keyword>
<dbReference type="SUPFAM" id="SSF53790">
    <property type="entry name" value="Tetrapyrrole methylase"/>
    <property type="match status" value="1"/>
</dbReference>
<dbReference type="PIRSF" id="PIRSF005917">
    <property type="entry name" value="MTase_YraL"/>
    <property type="match status" value="1"/>
</dbReference>
<dbReference type="InterPro" id="IPR014777">
    <property type="entry name" value="4pyrrole_Mease_sub1"/>
</dbReference>
<dbReference type="GO" id="GO:0006364">
    <property type="term" value="P:rRNA processing"/>
    <property type="evidence" value="ECO:0007669"/>
    <property type="project" value="UniProtKB-KW"/>
</dbReference>
<protein>
    <submittedName>
        <fullName evidence="7">16S rRNA (Cytidine1402-2'-O)-methyltransferase</fullName>
    </submittedName>
</protein>
<dbReference type="PANTHER" id="PTHR46111">
    <property type="entry name" value="RIBOSOMAL RNA SMALL SUBUNIT METHYLTRANSFERASE I"/>
    <property type="match status" value="1"/>
</dbReference>
<keyword evidence="2" id="KW-0698">rRNA processing</keyword>
<evidence type="ECO:0000313" key="7">
    <source>
        <dbReference type="EMBL" id="SFC43328.1"/>
    </source>
</evidence>
<feature type="domain" description="Tetrapyrrole methylase" evidence="6">
    <location>
        <begin position="24"/>
        <end position="217"/>
    </location>
</feature>
<dbReference type="Proteomes" id="UP000199514">
    <property type="component" value="Unassembled WGS sequence"/>
</dbReference>
<evidence type="ECO:0000256" key="3">
    <source>
        <dbReference type="ARBA" id="ARBA00022603"/>
    </source>
</evidence>
<dbReference type="Gene3D" id="3.30.950.10">
    <property type="entry name" value="Methyltransferase, Cobalt-precorrin-4 Transmethylase, Domain 2"/>
    <property type="match status" value="1"/>
</dbReference>
<evidence type="ECO:0000256" key="1">
    <source>
        <dbReference type="ARBA" id="ARBA00022490"/>
    </source>
</evidence>
<dbReference type="InterPro" id="IPR035996">
    <property type="entry name" value="4pyrrol_Methylase_sf"/>
</dbReference>
<dbReference type="RefSeq" id="WP_091511905.1">
    <property type="nucleotide sequence ID" value="NZ_FOLE01000005.1"/>
</dbReference>
<dbReference type="Gene3D" id="3.40.1010.10">
    <property type="entry name" value="Cobalt-precorrin-4 Transmethylase, Domain 1"/>
    <property type="match status" value="1"/>
</dbReference>
<gene>
    <name evidence="7" type="ORF">SAMN05421780_105200</name>
</gene>
<dbReference type="PANTHER" id="PTHR46111:SF2">
    <property type="entry name" value="SAM-DEPENDENT METHYLTRANSFERASE"/>
    <property type="match status" value="1"/>
</dbReference>
<dbReference type="EMBL" id="FOLE01000005">
    <property type="protein sequence ID" value="SFC43328.1"/>
    <property type="molecule type" value="Genomic_DNA"/>
</dbReference>
<dbReference type="GO" id="GO:0032259">
    <property type="term" value="P:methylation"/>
    <property type="evidence" value="ECO:0007669"/>
    <property type="project" value="UniProtKB-KW"/>
</dbReference>
<dbReference type="InterPro" id="IPR008189">
    <property type="entry name" value="rRNA_ssu_MeTfrase_I"/>
</dbReference>
<evidence type="ECO:0000259" key="6">
    <source>
        <dbReference type="Pfam" id="PF00590"/>
    </source>
</evidence>
<proteinExistence type="predicted"/>
<dbReference type="STRING" id="927664.SAMN05421780_105200"/>
<dbReference type="GO" id="GO:0008168">
    <property type="term" value="F:methyltransferase activity"/>
    <property type="evidence" value="ECO:0007669"/>
    <property type="project" value="UniProtKB-KW"/>
</dbReference>
<name>A0A1I1J9P7_9BACT</name>
<accession>A0A1I1J9P7</accession>
<keyword evidence="5" id="KW-0949">S-adenosyl-L-methionine</keyword>
<dbReference type="AlphaFoldDB" id="A0A1I1J9P7"/>
<keyword evidence="8" id="KW-1185">Reference proteome</keyword>
<evidence type="ECO:0000256" key="4">
    <source>
        <dbReference type="ARBA" id="ARBA00022679"/>
    </source>
</evidence>
<organism evidence="7 8">
    <name type="scientific">Flexibacter flexilis DSM 6793</name>
    <dbReference type="NCBI Taxonomy" id="927664"/>
    <lineage>
        <taxon>Bacteria</taxon>
        <taxon>Pseudomonadati</taxon>
        <taxon>Bacteroidota</taxon>
        <taxon>Cytophagia</taxon>
        <taxon>Cytophagales</taxon>
        <taxon>Flexibacteraceae</taxon>
        <taxon>Flexibacter</taxon>
    </lineage>
</organism>